<evidence type="ECO:0000313" key="1">
    <source>
        <dbReference type="EMBL" id="KAF2398601.1"/>
    </source>
</evidence>
<proteinExistence type="predicted"/>
<evidence type="ECO:0000313" key="2">
    <source>
        <dbReference type="Proteomes" id="UP000799640"/>
    </source>
</evidence>
<dbReference type="Proteomes" id="UP000799640">
    <property type="component" value="Unassembled WGS sequence"/>
</dbReference>
<organism evidence="1 2">
    <name type="scientific">Trichodelitschia bisporula</name>
    <dbReference type="NCBI Taxonomy" id="703511"/>
    <lineage>
        <taxon>Eukaryota</taxon>
        <taxon>Fungi</taxon>
        <taxon>Dikarya</taxon>
        <taxon>Ascomycota</taxon>
        <taxon>Pezizomycotina</taxon>
        <taxon>Dothideomycetes</taxon>
        <taxon>Dothideomycetes incertae sedis</taxon>
        <taxon>Phaeotrichales</taxon>
        <taxon>Phaeotrichaceae</taxon>
        <taxon>Trichodelitschia</taxon>
    </lineage>
</organism>
<protein>
    <submittedName>
        <fullName evidence="1">Uncharacterized protein</fullName>
    </submittedName>
</protein>
<reference evidence="1" key="1">
    <citation type="journal article" date="2020" name="Stud. Mycol.">
        <title>101 Dothideomycetes genomes: a test case for predicting lifestyles and emergence of pathogens.</title>
        <authorList>
            <person name="Haridas S."/>
            <person name="Albert R."/>
            <person name="Binder M."/>
            <person name="Bloem J."/>
            <person name="Labutti K."/>
            <person name="Salamov A."/>
            <person name="Andreopoulos B."/>
            <person name="Baker S."/>
            <person name="Barry K."/>
            <person name="Bills G."/>
            <person name="Bluhm B."/>
            <person name="Cannon C."/>
            <person name="Castanera R."/>
            <person name="Culley D."/>
            <person name="Daum C."/>
            <person name="Ezra D."/>
            <person name="Gonzalez J."/>
            <person name="Henrissat B."/>
            <person name="Kuo A."/>
            <person name="Liang C."/>
            <person name="Lipzen A."/>
            <person name="Lutzoni F."/>
            <person name="Magnuson J."/>
            <person name="Mondo S."/>
            <person name="Nolan M."/>
            <person name="Ohm R."/>
            <person name="Pangilinan J."/>
            <person name="Park H.-J."/>
            <person name="Ramirez L."/>
            <person name="Alfaro M."/>
            <person name="Sun H."/>
            <person name="Tritt A."/>
            <person name="Yoshinaga Y."/>
            <person name="Zwiers L.-H."/>
            <person name="Turgeon B."/>
            <person name="Goodwin S."/>
            <person name="Spatafora J."/>
            <person name="Crous P."/>
            <person name="Grigoriev I."/>
        </authorList>
    </citation>
    <scope>NUCLEOTIDE SEQUENCE</scope>
    <source>
        <strain evidence="1">CBS 262.69</strain>
    </source>
</reference>
<dbReference type="EMBL" id="ML996699">
    <property type="protein sequence ID" value="KAF2398601.1"/>
    <property type="molecule type" value="Genomic_DNA"/>
</dbReference>
<keyword evidence="2" id="KW-1185">Reference proteome</keyword>
<accession>A0A6G1HRR8</accession>
<name>A0A6G1HRR8_9PEZI</name>
<sequence length="54" mass="5811">MKYDPCLLAPLQPPQITATNSTYLLHQNSLYAPSVPHYAAKLPPKTMAATPASS</sequence>
<gene>
    <name evidence="1" type="ORF">EJ06DRAFT_531708</name>
</gene>
<dbReference type="AlphaFoldDB" id="A0A6G1HRR8"/>